<protein>
    <submittedName>
        <fullName evidence="1">Uncharacterized protein</fullName>
    </submittedName>
</protein>
<gene>
    <name evidence="1" type="ORF">QO002_005430</name>
</gene>
<accession>A0ABU0BY90</accession>
<organism evidence="1 2">
    <name type="scientific">Pararhizobium capsulatum DSM 1112</name>
    <dbReference type="NCBI Taxonomy" id="1121113"/>
    <lineage>
        <taxon>Bacteria</taxon>
        <taxon>Pseudomonadati</taxon>
        <taxon>Pseudomonadota</taxon>
        <taxon>Alphaproteobacteria</taxon>
        <taxon>Hyphomicrobiales</taxon>
        <taxon>Rhizobiaceae</taxon>
        <taxon>Rhizobium/Agrobacterium group</taxon>
        <taxon>Pararhizobium</taxon>
    </lineage>
</organism>
<evidence type="ECO:0000313" key="2">
    <source>
        <dbReference type="Proteomes" id="UP001230207"/>
    </source>
</evidence>
<dbReference type="EMBL" id="JAUSVF010000003">
    <property type="protein sequence ID" value="MDQ0323224.1"/>
    <property type="molecule type" value="Genomic_DNA"/>
</dbReference>
<comment type="caution">
    <text evidence="1">The sequence shown here is derived from an EMBL/GenBank/DDBJ whole genome shotgun (WGS) entry which is preliminary data.</text>
</comment>
<dbReference type="Proteomes" id="UP001230207">
    <property type="component" value="Unassembled WGS sequence"/>
</dbReference>
<evidence type="ECO:0000313" key="1">
    <source>
        <dbReference type="EMBL" id="MDQ0323224.1"/>
    </source>
</evidence>
<keyword evidence="2" id="KW-1185">Reference proteome</keyword>
<proteinExistence type="predicted"/>
<name>A0ABU0BY90_9HYPH</name>
<dbReference type="RefSeq" id="WP_307236299.1">
    <property type="nucleotide sequence ID" value="NZ_JAUSVF010000003.1"/>
</dbReference>
<sequence>MTDFAKAIEALADNRARFLSADKTRVEWNTSLALEAIAEDLDRRLLAIEFKQDRILQLLQRLR</sequence>
<reference evidence="1 2" key="1">
    <citation type="submission" date="2023-07" db="EMBL/GenBank/DDBJ databases">
        <title>Genomic Encyclopedia of Type Strains, Phase IV (KMG-IV): sequencing the most valuable type-strain genomes for metagenomic binning, comparative biology and taxonomic classification.</title>
        <authorList>
            <person name="Goeker M."/>
        </authorList>
    </citation>
    <scope>NUCLEOTIDE SEQUENCE [LARGE SCALE GENOMIC DNA]</scope>
    <source>
        <strain evidence="1 2">DSM 1112</strain>
    </source>
</reference>